<organism evidence="2 3">
    <name type="scientific">Jatrophihabitans lederbergiae</name>
    <dbReference type="NCBI Taxonomy" id="3075547"/>
    <lineage>
        <taxon>Bacteria</taxon>
        <taxon>Bacillati</taxon>
        <taxon>Actinomycetota</taxon>
        <taxon>Actinomycetes</taxon>
        <taxon>Jatrophihabitantales</taxon>
        <taxon>Jatrophihabitantaceae</taxon>
        <taxon>Jatrophihabitans</taxon>
    </lineage>
</organism>
<dbReference type="Gene3D" id="1.10.10.10">
    <property type="entry name" value="Winged helix-like DNA-binding domain superfamily/Winged helix DNA-binding domain"/>
    <property type="match status" value="1"/>
</dbReference>
<dbReference type="RefSeq" id="WP_311422904.1">
    <property type="nucleotide sequence ID" value="NZ_JAVREH010000010.1"/>
</dbReference>
<gene>
    <name evidence="2" type="ORF">RM423_10120</name>
</gene>
<reference evidence="3" key="1">
    <citation type="submission" date="2023-07" db="EMBL/GenBank/DDBJ databases">
        <title>30 novel species of actinomycetes from the DSMZ collection.</title>
        <authorList>
            <person name="Nouioui I."/>
        </authorList>
    </citation>
    <scope>NUCLEOTIDE SEQUENCE [LARGE SCALE GENOMIC DNA]</scope>
    <source>
        <strain evidence="3">DSM 44399</strain>
    </source>
</reference>
<protein>
    <submittedName>
        <fullName evidence="2">MarR family transcriptional regulator</fullName>
    </submittedName>
</protein>
<dbReference type="InterPro" id="IPR036388">
    <property type="entry name" value="WH-like_DNA-bd_sf"/>
</dbReference>
<comment type="caution">
    <text evidence="2">The sequence shown here is derived from an EMBL/GenBank/DDBJ whole genome shotgun (WGS) entry which is preliminary data.</text>
</comment>
<dbReference type="PRINTS" id="PR00598">
    <property type="entry name" value="HTHMARR"/>
</dbReference>
<evidence type="ECO:0000259" key="1">
    <source>
        <dbReference type="PROSITE" id="PS50995"/>
    </source>
</evidence>
<dbReference type="SMART" id="SM00347">
    <property type="entry name" value="HTH_MARR"/>
    <property type="match status" value="1"/>
</dbReference>
<dbReference type="PANTHER" id="PTHR33164">
    <property type="entry name" value="TRANSCRIPTIONAL REGULATOR, MARR FAMILY"/>
    <property type="match status" value="1"/>
</dbReference>
<dbReference type="PANTHER" id="PTHR33164:SF99">
    <property type="entry name" value="MARR FAMILY REGULATORY PROTEIN"/>
    <property type="match status" value="1"/>
</dbReference>
<name>A0ABU2J9T7_9ACTN</name>
<dbReference type="Proteomes" id="UP001183176">
    <property type="component" value="Unassembled WGS sequence"/>
</dbReference>
<feature type="domain" description="HTH marR-type" evidence="1">
    <location>
        <begin position="32"/>
        <end position="164"/>
    </location>
</feature>
<dbReference type="InterPro" id="IPR036390">
    <property type="entry name" value="WH_DNA-bd_sf"/>
</dbReference>
<keyword evidence="3" id="KW-1185">Reference proteome</keyword>
<evidence type="ECO:0000313" key="2">
    <source>
        <dbReference type="EMBL" id="MDT0261750.1"/>
    </source>
</evidence>
<dbReference type="InterPro" id="IPR000835">
    <property type="entry name" value="HTH_MarR-typ"/>
</dbReference>
<dbReference type="SUPFAM" id="SSF46785">
    <property type="entry name" value="Winged helix' DNA-binding domain"/>
    <property type="match status" value="1"/>
</dbReference>
<accession>A0ABU2J9T7</accession>
<sequence length="179" mass="19972">MSTSALPAETAAERVPAAELSARAQDWRLASWRSFLRTHTHLLRILEQDLQVNRKIAIASYDVLVQLAEAPDHRLRMSELAQAVLLSRSGLTRLVDRLQKDGLVERHPDPSDARGLYTVLTAKGRDTLRDAASVHLAGVSKLVLDRLTDDELRQLHALMVKLDPVQDQTENPDEICGLD</sequence>
<dbReference type="PROSITE" id="PS50995">
    <property type="entry name" value="HTH_MARR_2"/>
    <property type="match status" value="1"/>
</dbReference>
<dbReference type="EMBL" id="JAVREH010000010">
    <property type="protein sequence ID" value="MDT0261750.1"/>
    <property type="molecule type" value="Genomic_DNA"/>
</dbReference>
<dbReference type="InterPro" id="IPR039422">
    <property type="entry name" value="MarR/SlyA-like"/>
</dbReference>
<proteinExistence type="predicted"/>
<evidence type="ECO:0000313" key="3">
    <source>
        <dbReference type="Proteomes" id="UP001183176"/>
    </source>
</evidence>
<dbReference type="Pfam" id="PF12802">
    <property type="entry name" value="MarR_2"/>
    <property type="match status" value="1"/>
</dbReference>